<protein>
    <recommendedName>
        <fullName evidence="3">Cytochrome c7-like domain-containing protein</fullName>
    </recommendedName>
</protein>
<dbReference type="Pfam" id="PF14522">
    <property type="entry name" value="Cytochrome_C7"/>
    <property type="match status" value="1"/>
</dbReference>
<feature type="domain" description="Cytochrome c7-like" evidence="3">
    <location>
        <begin position="95"/>
        <end position="162"/>
    </location>
</feature>
<dbReference type="InterPro" id="IPR051829">
    <property type="entry name" value="Multiheme_Cytochr_ET"/>
</dbReference>
<accession>A0A419F5H1</accession>
<dbReference type="Gene3D" id="3.90.10.10">
    <property type="entry name" value="Cytochrome C3"/>
    <property type="match status" value="6"/>
</dbReference>
<feature type="signal peptide" evidence="2">
    <location>
        <begin position="1"/>
        <end position="21"/>
    </location>
</feature>
<organism evidence="4 5">
    <name type="scientific">Candidatus Abyssobacteria bacterium SURF_17</name>
    <dbReference type="NCBI Taxonomy" id="2093361"/>
    <lineage>
        <taxon>Bacteria</taxon>
        <taxon>Pseudomonadati</taxon>
        <taxon>Candidatus Hydrogenedentota</taxon>
        <taxon>Candidatus Abyssobacteria</taxon>
    </lineage>
</organism>
<dbReference type="PANTHER" id="PTHR35038">
    <property type="entry name" value="DISSIMILATORY SULFITE REDUCTASE SIRA"/>
    <property type="match status" value="1"/>
</dbReference>
<feature type="chain" id="PRO_5019527965" description="Cytochrome c7-like domain-containing protein" evidence="2">
    <location>
        <begin position="22"/>
        <end position="487"/>
    </location>
</feature>
<name>A0A419F5H1_9BACT</name>
<dbReference type="SUPFAM" id="SSF48695">
    <property type="entry name" value="Multiheme cytochromes"/>
    <property type="match status" value="2"/>
</dbReference>
<dbReference type="InterPro" id="IPR036280">
    <property type="entry name" value="Multihaem_cyt_sf"/>
</dbReference>
<keyword evidence="1 2" id="KW-0732">Signal</keyword>
<proteinExistence type="predicted"/>
<comment type="caution">
    <text evidence="4">The sequence shown here is derived from an EMBL/GenBank/DDBJ whole genome shotgun (WGS) entry which is preliminary data.</text>
</comment>
<evidence type="ECO:0000313" key="4">
    <source>
        <dbReference type="EMBL" id="RJP73712.1"/>
    </source>
</evidence>
<dbReference type="AlphaFoldDB" id="A0A419F5H1"/>
<dbReference type="InterPro" id="IPR029467">
    <property type="entry name" value="Cyt_c7-like"/>
</dbReference>
<evidence type="ECO:0000256" key="2">
    <source>
        <dbReference type="SAM" id="SignalP"/>
    </source>
</evidence>
<sequence>MKLVVSLFVALAVLGAGIALTQESRNPHGSIKWECETCHSTTSWKGLRADLRFDHDETGFRLDGAHGRADCIGCHVSPVFNHVSTACVDCHADHHEGQLGNNCSDCHTPRDWRPRQDVLMQHAERGFPLTGVHAVADCEACHHGRDRQEYVGTPTDCEPCHRSALLTATDPDHMQPAFQANCEQCHHPAFGTWTRTTYEHPASFPLTGAHRLLDCSSCHAAGFAGTPNSCYDCHSSDYAAATDPNHQLGGFATTCGDCHSTSAWVPSSFDHTATGFPLTGAHLQASCTSCHADGYAGTSGFCYDCHGGDYAATTDPNHQLAGFATTCGDCHSTSAWEPAAFDHNTTAFPLTGRHLTVTCISCHESTYTGTPSICYACHRTDFEATTDPNHSAAMFPTDCESCHTTDGWSPSTWDHDALYFPIYSGAHRNRWSDCVECHTVASDFSRFDCTACHEHNQTDMDDKHLGEVPGYQYLSSACYECHPRGTH</sequence>
<gene>
    <name evidence="4" type="ORF">C4532_04090</name>
</gene>
<reference evidence="4 5" key="1">
    <citation type="journal article" date="2017" name="ISME J.">
        <title>Energy and carbon metabolisms in a deep terrestrial subsurface fluid microbial community.</title>
        <authorList>
            <person name="Momper L."/>
            <person name="Jungbluth S.P."/>
            <person name="Lee M.D."/>
            <person name="Amend J.P."/>
        </authorList>
    </citation>
    <scope>NUCLEOTIDE SEQUENCE [LARGE SCALE GENOMIC DNA]</scope>
    <source>
        <strain evidence="4">SURF_17</strain>
    </source>
</reference>
<dbReference type="Proteomes" id="UP000285961">
    <property type="component" value="Unassembled WGS sequence"/>
</dbReference>
<dbReference type="EMBL" id="QZKI01000025">
    <property type="protein sequence ID" value="RJP73712.1"/>
    <property type="molecule type" value="Genomic_DNA"/>
</dbReference>
<evidence type="ECO:0000313" key="5">
    <source>
        <dbReference type="Proteomes" id="UP000285961"/>
    </source>
</evidence>
<evidence type="ECO:0000259" key="3">
    <source>
        <dbReference type="Pfam" id="PF14522"/>
    </source>
</evidence>
<evidence type="ECO:0000256" key="1">
    <source>
        <dbReference type="ARBA" id="ARBA00022729"/>
    </source>
</evidence>